<name>A0A1F6FGC6_9BACT</name>
<keyword evidence="6" id="KW-0902">Two-component regulatory system</keyword>
<feature type="transmembrane region" description="Helical" evidence="7">
    <location>
        <begin position="77"/>
        <end position="100"/>
    </location>
</feature>
<dbReference type="FunFam" id="3.30.565.10:FF:000006">
    <property type="entry name" value="Sensor histidine kinase WalK"/>
    <property type="match status" value="1"/>
</dbReference>
<comment type="caution">
    <text evidence="9">The sequence shown here is derived from an EMBL/GenBank/DDBJ whole genome shotgun (WGS) entry which is preliminary data.</text>
</comment>
<evidence type="ECO:0000256" key="1">
    <source>
        <dbReference type="ARBA" id="ARBA00000085"/>
    </source>
</evidence>
<dbReference type="EC" id="2.7.13.3" evidence="2"/>
<dbReference type="STRING" id="1798525.A3G90_02450"/>
<keyword evidence="4" id="KW-0808">Transferase</keyword>
<evidence type="ECO:0000256" key="7">
    <source>
        <dbReference type="SAM" id="Phobius"/>
    </source>
</evidence>
<proteinExistence type="predicted"/>
<protein>
    <recommendedName>
        <fullName evidence="2">histidine kinase</fullName>
        <ecNumber evidence="2">2.7.13.3</ecNumber>
    </recommendedName>
</protein>
<feature type="transmembrane region" description="Helical" evidence="7">
    <location>
        <begin position="9"/>
        <end position="35"/>
    </location>
</feature>
<comment type="catalytic activity">
    <reaction evidence="1">
        <text>ATP + protein L-histidine = ADP + protein N-phospho-L-histidine.</text>
        <dbReference type="EC" id="2.7.13.3"/>
    </reaction>
</comment>
<keyword evidence="7" id="KW-1133">Transmembrane helix</keyword>
<dbReference type="InterPro" id="IPR036890">
    <property type="entry name" value="HATPase_C_sf"/>
</dbReference>
<dbReference type="SMART" id="SM00388">
    <property type="entry name" value="HisKA"/>
    <property type="match status" value="1"/>
</dbReference>
<dbReference type="InterPro" id="IPR003594">
    <property type="entry name" value="HATPase_dom"/>
</dbReference>
<evidence type="ECO:0000256" key="3">
    <source>
        <dbReference type="ARBA" id="ARBA00022553"/>
    </source>
</evidence>
<dbReference type="GO" id="GO:0000155">
    <property type="term" value="F:phosphorelay sensor kinase activity"/>
    <property type="evidence" value="ECO:0007669"/>
    <property type="project" value="InterPro"/>
</dbReference>
<evidence type="ECO:0000256" key="5">
    <source>
        <dbReference type="ARBA" id="ARBA00022777"/>
    </source>
</evidence>
<dbReference type="GO" id="GO:0005886">
    <property type="term" value="C:plasma membrane"/>
    <property type="evidence" value="ECO:0007669"/>
    <property type="project" value="TreeGrafter"/>
</dbReference>
<evidence type="ECO:0000313" key="9">
    <source>
        <dbReference type="EMBL" id="OGG84908.1"/>
    </source>
</evidence>
<dbReference type="PROSITE" id="PS50109">
    <property type="entry name" value="HIS_KIN"/>
    <property type="match status" value="1"/>
</dbReference>
<dbReference type="Proteomes" id="UP000177325">
    <property type="component" value="Unassembled WGS sequence"/>
</dbReference>
<dbReference type="InterPro" id="IPR005467">
    <property type="entry name" value="His_kinase_dom"/>
</dbReference>
<keyword evidence="5" id="KW-0418">Kinase</keyword>
<dbReference type="PRINTS" id="PR00344">
    <property type="entry name" value="BCTRLSENSOR"/>
</dbReference>
<sequence length="353" mass="39721">MWGKYRTDLFFRTTCHIIVLQVVFTVIVVIALWFVMDLLMRDTTEALMSTFTQMLQGQSVTPDNVRASIEDVRTNHFLPTMVISTALMLCFGFIIVYVALTPTRRSMERQKRFISNIAHELRTPLAVIQTNTDVALLNSDVPARLRQTLQNNSQEISRISEIMNNLLSLSNFMRNEQLKFEDVDLSVVVQRVLDTLEETSNHKDITLALKTHTNQAVLGNAVALEQVVFNLVKNAITHTQARGLITIEIEPSTDGKYIDLAVSDSGSGIARSDLFHIFEPFYRARTAPKNGGKGLGLAIVNEIVQMHRGKIKIRSTEGQGTKVIVSILQSTREITSKGDTEELSMDFSHRILQ</sequence>
<dbReference type="SUPFAM" id="SSF47384">
    <property type="entry name" value="Homodimeric domain of signal transducing histidine kinase"/>
    <property type="match status" value="1"/>
</dbReference>
<evidence type="ECO:0000256" key="2">
    <source>
        <dbReference type="ARBA" id="ARBA00012438"/>
    </source>
</evidence>
<dbReference type="AlphaFoldDB" id="A0A1F6FGC6"/>
<evidence type="ECO:0000313" key="10">
    <source>
        <dbReference type="Proteomes" id="UP000177325"/>
    </source>
</evidence>
<dbReference type="InterPro" id="IPR003661">
    <property type="entry name" value="HisK_dim/P_dom"/>
</dbReference>
<dbReference type="Pfam" id="PF00512">
    <property type="entry name" value="HisKA"/>
    <property type="match status" value="1"/>
</dbReference>
<dbReference type="GO" id="GO:0016036">
    <property type="term" value="P:cellular response to phosphate starvation"/>
    <property type="evidence" value="ECO:0007669"/>
    <property type="project" value="TreeGrafter"/>
</dbReference>
<dbReference type="EMBL" id="MFMM01000001">
    <property type="protein sequence ID" value="OGG84908.1"/>
    <property type="molecule type" value="Genomic_DNA"/>
</dbReference>
<keyword evidence="7" id="KW-0472">Membrane</keyword>
<evidence type="ECO:0000256" key="4">
    <source>
        <dbReference type="ARBA" id="ARBA00022679"/>
    </source>
</evidence>
<dbReference type="PANTHER" id="PTHR45453">
    <property type="entry name" value="PHOSPHATE REGULON SENSOR PROTEIN PHOR"/>
    <property type="match status" value="1"/>
</dbReference>
<dbReference type="CDD" id="cd00075">
    <property type="entry name" value="HATPase"/>
    <property type="match status" value="1"/>
</dbReference>
<gene>
    <name evidence="9" type="ORF">A3G90_02450</name>
</gene>
<keyword evidence="7" id="KW-0812">Transmembrane</keyword>
<accession>A0A1F6FGC6</accession>
<dbReference type="GO" id="GO:0004721">
    <property type="term" value="F:phosphoprotein phosphatase activity"/>
    <property type="evidence" value="ECO:0007669"/>
    <property type="project" value="TreeGrafter"/>
</dbReference>
<dbReference type="CDD" id="cd00082">
    <property type="entry name" value="HisKA"/>
    <property type="match status" value="1"/>
</dbReference>
<reference evidence="9 10" key="1">
    <citation type="journal article" date="2016" name="Nat. Commun.">
        <title>Thousands of microbial genomes shed light on interconnected biogeochemical processes in an aquifer system.</title>
        <authorList>
            <person name="Anantharaman K."/>
            <person name="Brown C.T."/>
            <person name="Hug L.A."/>
            <person name="Sharon I."/>
            <person name="Castelle C.J."/>
            <person name="Probst A.J."/>
            <person name="Thomas B.C."/>
            <person name="Singh A."/>
            <person name="Wilkins M.J."/>
            <person name="Karaoz U."/>
            <person name="Brodie E.L."/>
            <person name="Williams K.H."/>
            <person name="Hubbard S.S."/>
            <person name="Banfield J.F."/>
        </authorList>
    </citation>
    <scope>NUCLEOTIDE SEQUENCE [LARGE SCALE GENOMIC DNA]</scope>
</reference>
<dbReference type="PANTHER" id="PTHR45453:SF1">
    <property type="entry name" value="PHOSPHATE REGULON SENSOR PROTEIN PHOR"/>
    <property type="match status" value="1"/>
</dbReference>
<dbReference type="Pfam" id="PF02518">
    <property type="entry name" value="HATPase_c"/>
    <property type="match status" value="1"/>
</dbReference>
<keyword evidence="3" id="KW-0597">Phosphoprotein</keyword>
<evidence type="ECO:0000259" key="8">
    <source>
        <dbReference type="PROSITE" id="PS50109"/>
    </source>
</evidence>
<dbReference type="InterPro" id="IPR004358">
    <property type="entry name" value="Sig_transdc_His_kin-like_C"/>
</dbReference>
<dbReference type="SUPFAM" id="SSF55874">
    <property type="entry name" value="ATPase domain of HSP90 chaperone/DNA topoisomerase II/histidine kinase"/>
    <property type="match status" value="1"/>
</dbReference>
<feature type="domain" description="Histidine kinase" evidence="8">
    <location>
        <begin position="116"/>
        <end position="331"/>
    </location>
</feature>
<dbReference type="Gene3D" id="3.30.565.10">
    <property type="entry name" value="Histidine kinase-like ATPase, C-terminal domain"/>
    <property type="match status" value="1"/>
</dbReference>
<evidence type="ECO:0000256" key="6">
    <source>
        <dbReference type="ARBA" id="ARBA00023012"/>
    </source>
</evidence>
<dbReference type="InterPro" id="IPR050351">
    <property type="entry name" value="BphY/WalK/GraS-like"/>
</dbReference>
<dbReference type="Gene3D" id="1.10.287.130">
    <property type="match status" value="1"/>
</dbReference>
<dbReference type="SMART" id="SM00387">
    <property type="entry name" value="HATPase_c"/>
    <property type="match status" value="1"/>
</dbReference>
<dbReference type="InterPro" id="IPR036097">
    <property type="entry name" value="HisK_dim/P_sf"/>
</dbReference>
<organism evidence="9 10">
    <name type="scientific">Candidatus Kaiserbacteria bacterium RIFCSPLOWO2_12_FULL_45_26</name>
    <dbReference type="NCBI Taxonomy" id="1798525"/>
    <lineage>
        <taxon>Bacteria</taxon>
        <taxon>Candidatus Kaiseribacteriota</taxon>
    </lineage>
</organism>